<sequence length="53" mass="6315">MHSLRLVEKQMMVKHDLLECGNLLLLHPFHQLWHHTTLSEEGHQQPFLGPYPF</sequence>
<dbReference type="EnsemblPlants" id="ONIVA08G24140.1">
    <property type="protein sequence ID" value="ONIVA08G24140.1"/>
    <property type="gene ID" value="ONIVA08G24140"/>
</dbReference>
<protein>
    <submittedName>
        <fullName evidence="1">Uncharacterized protein</fullName>
    </submittedName>
</protein>
<evidence type="ECO:0000313" key="2">
    <source>
        <dbReference type="Proteomes" id="UP000006591"/>
    </source>
</evidence>
<reference evidence="1" key="2">
    <citation type="submission" date="2018-04" db="EMBL/GenBank/DDBJ databases">
        <title>OnivRS2 (Oryza nivara Reference Sequence Version 2).</title>
        <authorList>
            <person name="Zhang J."/>
            <person name="Kudrna D."/>
            <person name="Lee S."/>
            <person name="Talag J."/>
            <person name="Rajasekar S."/>
            <person name="Welchert J."/>
            <person name="Hsing Y.-I."/>
            <person name="Wing R.A."/>
        </authorList>
    </citation>
    <scope>NUCLEOTIDE SEQUENCE [LARGE SCALE GENOMIC DNA]</scope>
    <source>
        <strain evidence="1">SL10</strain>
    </source>
</reference>
<reference evidence="1" key="1">
    <citation type="submission" date="2015-04" db="UniProtKB">
        <authorList>
            <consortium name="EnsemblPlants"/>
        </authorList>
    </citation>
    <scope>IDENTIFICATION</scope>
    <source>
        <strain evidence="1">SL10</strain>
    </source>
</reference>
<proteinExistence type="predicted"/>
<accession>A0A0E0IEV5</accession>
<dbReference type="Gramene" id="ONIVA08G24140.1">
    <property type="protein sequence ID" value="ONIVA08G24140.1"/>
    <property type="gene ID" value="ONIVA08G24140"/>
</dbReference>
<dbReference type="AlphaFoldDB" id="A0A0E0IEV5"/>
<name>A0A0E0IEV5_ORYNI</name>
<dbReference type="HOGENOM" id="CLU_3072023_0_0_1"/>
<organism evidence="1">
    <name type="scientific">Oryza nivara</name>
    <name type="common">Indian wild rice</name>
    <name type="synonym">Oryza sativa f. spontanea</name>
    <dbReference type="NCBI Taxonomy" id="4536"/>
    <lineage>
        <taxon>Eukaryota</taxon>
        <taxon>Viridiplantae</taxon>
        <taxon>Streptophyta</taxon>
        <taxon>Embryophyta</taxon>
        <taxon>Tracheophyta</taxon>
        <taxon>Spermatophyta</taxon>
        <taxon>Magnoliopsida</taxon>
        <taxon>Liliopsida</taxon>
        <taxon>Poales</taxon>
        <taxon>Poaceae</taxon>
        <taxon>BOP clade</taxon>
        <taxon>Oryzoideae</taxon>
        <taxon>Oryzeae</taxon>
        <taxon>Oryzinae</taxon>
        <taxon>Oryza</taxon>
    </lineage>
</organism>
<evidence type="ECO:0000313" key="1">
    <source>
        <dbReference type="EnsemblPlants" id="ONIVA08G24140.1"/>
    </source>
</evidence>
<dbReference type="Proteomes" id="UP000006591">
    <property type="component" value="Chromosome 8"/>
</dbReference>
<keyword evidence="2" id="KW-1185">Reference proteome</keyword>